<reference evidence="1 2" key="1">
    <citation type="submission" date="2017-03" db="EMBL/GenBank/DDBJ databases">
        <title>Genomes of endolithic fungi from Antarctica.</title>
        <authorList>
            <person name="Coleine C."/>
            <person name="Masonjones S."/>
            <person name="Stajich J.E."/>
        </authorList>
    </citation>
    <scope>NUCLEOTIDE SEQUENCE [LARGE SCALE GENOMIC DNA]</scope>
    <source>
        <strain evidence="1 2">CCFEE 6314</strain>
    </source>
</reference>
<gene>
    <name evidence="1" type="ORF">B0A52_06739</name>
</gene>
<dbReference type="Proteomes" id="UP000288859">
    <property type="component" value="Unassembled WGS sequence"/>
</dbReference>
<dbReference type="EMBL" id="NAJM01000028">
    <property type="protein sequence ID" value="RVX69675.1"/>
    <property type="molecule type" value="Genomic_DNA"/>
</dbReference>
<name>A0A438N1S0_EXOME</name>
<sequence length="87" mass="9333">METNDPTTIEMETKDLTTGEAETTMIAAVEATMIAAAVGITTADSHLVEEDDSNTEGGSAYHLVDSDQEDVNYLLDMDLSDSDESEN</sequence>
<proteinExistence type="predicted"/>
<evidence type="ECO:0000313" key="1">
    <source>
        <dbReference type="EMBL" id="RVX69675.1"/>
    </source>
</evidence>
<dbReference type="AlphaFoldDB" id="A0A438N1S0"/>
<evidence type="ECO:0000313" key="2">
    <source>
        <dbReference type="Proteomes" id="UP000288859"/>
    </source>
</evidence>
<comment type="caution">
    <text evidence="1">The sequence shown here is derived from an EMBL/GenBank/DDBJ whole genome shotgun (WGS) entry which is preliminary data.</text>
</comment>
<protein>
    <submittedName>
        <fullName evidence="1">Uncharacterized protein</fullName>
    </submittedName>
</protein>
<accession>A0A438N1S0</accession>
<organism evidence="1 2">
    <name type="scientific">Exophiala mesophila</name>
    <name type="common">Black yeast-like fungus</name>
    <dbReference type="NCBI Taxonomy" id="212818"/>
    <lineage>
        <taxon>Eukaryota</taxon>
        <taxon>Fungi</taxon>
        <taxon>Dikarya</taxon>
        <taxon>Ascomycota</taxon>
        <taxon>Pezizomycotina</taxon>
        <taxon>Eurotiomycetes</taxon>
        <taxon>Chaetothyriomycetidae</taxon>
        <taxon>Chaetothyriales</taxon>
        <taxon>Herpotrichiellaceae</taxon>
        <taxon>Exophiala</taxon>
    </lineage>
</organism>